<dbReference type="Proteomes" id="UP001204953">
    <property type="component" value="Unassembled WGS sequence"/>
</dbReference>
<feature type="compositionally biased region" description="Polar residues" evidence="1">
    <location>
        <begin position="60"/>
        <end position="81"/>
    </location>
</feature>
<dbReference type="EMBL" id="JAMZMM010000248">
    <property type="protein sequence ID" value="MCP2730856.1"/>
    <property type="molecule type" value="Genomic_DNA"/>
</dbReference>
<accession>A0AAE3GUE8</accession>
<evidence type="ECO:0000256" key="2">
    <source>
        <dbReference type="SAM" id="SignalP"/>
    </source>
</evidence>
<evidence type="ECO:0000256" key="1">
    <source>
        <dbReference type="SAM" id="MobiDB-lite"/>
    </source>
</evidence>
<proteinExistence type="predicted"/>
<evidence type="ECO:0000313" key="4">
    <source>
        <dbReference type="Proteomes" id="UP001204953"/>
    </source>
</evidence>
<dbReference type="RefSeq" id="WP_254013607.1">
    <property type="nucleotide sequence ID" value="NZ_JAMZMM010000248.1"/>
</dbReference>
<evidence type="ECO:0008006" key="5">
    <source>
        <dbReference type="Google" id="ProtNLM"/>
    </source>
</evidence>
<keyword evidence="2" id="KW-0732">Signal</keyword>
<feature type="region of interest" description="Disordered" evidence="1">
    <location>
        <begin position="40"/>
        <end position="120"/>
    </location>
</feature>
<dbReference type="AlphaFoldDB" id="A0AAE3GUE8"/>
<feature type="compositionally biased region" description="Polar residues" evidence="1">
    <location>
        <begin position="88"/>
        <end position="119"/>
    </location>
</feature>
<organism evidence="3 4">
    <name type="scientific">Limnofasciculus baicalensis BBK-W-15</name>
    <dbReference type="NCBI Taxonomy" id="2699891"/>
    <lineage>
        <taxon>Bacteria</taxon>
        <taxon>Bacillati</taxon>
        <taxon>Cyanobacteriota</taxon>
        <taxon>Cyanophyceae</taxon>
        <taxon>Coleofasciculales</taxon>
        <taxon>Coleofasciculaceae</taxon>
        <taxon>Limnofasciculus</taxon>
        <taxon>Limnofasciculus baicalensis</taxon>
    </lineage>
</organism>
<name>A0AAE3GUE8_9CYAN</name>
<comment type="caution">
    <text evidence="3">The sequence shown here is derived from an EMBL/GenBank/DDBJ whole genome shotgun (WGS) entry which is preliminary data.</text>
</comment>
<reference evidence="3" key="1">
    <citation type="submission" date="2022-06" db="EMBL/GenBank/DDBJ databases">
        <title>New cyanobacteria of genus Symplocastrum in benthos of Lake Baikal.</title>
        <authorList>
            <person name="Sorokovikova E."/>
            <person name="Tikhonova I."/>
            <person name="Krasnopeev A."/>
            <person name="Evseev P."/>
            <person name="Gladkikh A."/>
            <person name="Belykh O."/>
        </authorList>
    </citation>
    <scope>NUCLEOTIDE SEQUENCE</scope>
    <source>
        <strain evidence="3">BBK-W-15</strain>
    </source>
</reference>
<sequence length="316" mass="33877">MKKLISTTAIAILSIGMISCSQPQTNTAQDTQTDTTVVANTESANSPQNKTEVKNKENIDSQSKSEVTRNSANSEQNSTEANQKENTAESSKSQAKTNSANSRETRTQSKTNSTKQAGSGQLEVGTVKNIVQGDIICYVTLVDEKGKTHEVSADFDICANQETFLKKKVRLSYELANLNDCQSAEPCGKTRQETIISKMEIIGENSPTSTKNKDSQTLSNGEWTITIGNGDSWNGVNGTGNLSYNGCDAKGKCIKLEGGKVTCRDGKCVMGWSNGDYSYIIEQPITDPDSHSSGATTLTVRKGATIILNATGFKGV</sequence>
<feature type="signal peptide" evidence="2">
    <location>
        <begin position="1"/>
        <end position="28"/>
    </location>
</feature>
<keyword evidence="4" id="KW-1185">Reference proteome</keyword>
<feature type="chain" id="PRO_5041976540" description="Lipoprotein" evidence="2">
    <location>
        <begin position="29"/>
        <end position="316"/>
    </location>
</feature>
<evidence type="ECO:0000313" key="3">
    <source>
        <dbReference type="EMBL" id="MCP2730856.1"/>
    </source>
</evidence>
<protein>
    <recommendedName>
        <fullName evidence="5">Lipoprotein</fullName>
    </recommendedName>
</protein>
<gene>
    <name evidence="3" type="ORF">NJ959_20730</name>
</gene>
<dbReference type="PROSITE" id="PS51257">
    <property type="entry name" value="PROKAR_LIPOPROTEIN"/>
    <property type="match status" value="1"/>
</dbReference>